<evidence type="ECO:0000256" key="4">
    <source>
        <dbReference type="ARBA" id="ARBA00023242"/>
    </source>
</evidence>
<name>A0A9J7Z3C3_CYPCA</name>
<dbReference type="Gene3D" id="1.25.10.10">
    <property type="entry name" value="Leucine-rich Repeat Variant"/>
    <property type="match status" value="1"/>
</dbReference>
<evidence type="ECO:0000313" key="7">
    <source>
        <dbReference type="Proteomes" id="UP001108240"/>
    </source>
</evidence>
<sequence>MDIQSASSVVLQALTQATSQDTAVLKPVEEQLRQWETQPGFCSVLLVRIYLAVLYFKNGISRYWRRKSSLRAGLITNLNGLVNQIATQIAVLSAKVSRLDCPRQCPELIPILLESVKVQDSLQQHRALLTFYHITKTLASKRLANDSRLFQDLASSIYSFACSLWNHHTDTFLQQIYPGDQHCCLCLEQYEVLRKLTVHGFIEPHNNMEVMNLFFILFAGWQVGPGSICREKLEKTIILFTKVVSLKVQSRSRSAIGFIVQCMNLIKMIVKNDAYKPPESLEAHKIKTAFFTHQTLMEIGRRLVSKYFCWQRKTVEETGSDSWKYCLWPCTEVLFLDIFHNYSQTLTPESSRPSNVEDPVQMLMKDLCCLIFSVGLAAYKLFDNLIGQWILVKLRPLLYEVILSLMQDPDLVVIITLNSTLPMDDFEFRTEQFLLYLESIFTLLFQLLQQVNESDTKMPVLHIISCIIDRVSIQIRLHVGCFVQYLPLFWKQSEEHNMLCFAILTTFILLVQVRHPRGAKNETNNEPLKRSSRVFSIVSVFQVLTSPMGALFSHRHLLVTLENSPRYCSVILLHPGIVFILFLYFRTELGERAHMHTCFINAYIYLSATDFLQNYPEALCISFCELLRDITTEDQVQVLKVVEIAIKVSPLLGSHMIQPFLPALLRGIVEGERYPVVMSTYLGVTGRILLQNSGFFTSLLTQMAVEFNQEADQLLGSMIEMWVDRMDNITYVIQDKFCGIINIRVEVCMLMSHLEEPKLTDDEEPPTEQDKKRKLVSFLPCPQRSQVLHAPIDDTFKLNV</sequence>
<dbReference type="InterPro" id="IPR016024">
    <property type="entry name" value="ARM-type_fold"/>
</dbReference>
<dbReference type="GeneTree" id="ENSGT00390000014071"/>
<dbReference type="InterPro" id="IPR011989">
    <property type="entry name" value="ARM-like"/>
</dbReference>
<evidence type="ECO:0000256" key="2">
    <source>
        <dbReference type="ARBA" id="ARBA00007991"/>
    </source>
</evidence>
<keyword evidence="4" id="KW-0539">Nucleus</keyword>
<accession>A0A9J7Z3C3</accession>
<dbReference type="Proteomes" id="UP001108240">
    <property type="component" value="Unplaced"/>
</dbReference>
<dbReference type="GO" id="GO:0006606">
    <property type="term" value="P:protein import into nucleus"/>
    <property type="evidence" value="ECO:0007669"/>
    <property type="project" value="TreeGrafter"/>
</dbReference>
<dbReference type="GO" id="GO:0005635">
    <property type="term" value="C:nuclear envelope"/>
    <property type="evidence" value="ECO:0007669"/>
    <property type="project" value="TreeGrafter"/>
</dbReference>
<organism evidence="6 7">
    <name type="scientific">Cyprinus carpio carpio</name>
    <dbReference type="NCBI Taxonomy" id="630221"/>
    <lineage>
        <taxon>Eukaryota</taxon>
        <taxon>Metazoa</taxon>
        <taxon>Chordata</taxon>
        <taxon>Craniata</taxon>
        <taxon>Vertebrata</taxon>
        <taxon>Euteleostomi</taxon>
        <taxon>Actinopterygii</taxon>
        <taxon>Neopterygii</taxon>
        <taxon>Teleostei</taxon>
        <taxon>Ostariophysi</taxon>
        <taxon>Cypriniformes</taxon>
        <taxon>Cyprinidae</taxon>
        <taxon>Cyprininae</taxon>
        <taxon>Cyprinus</taxon>
    </lineage>
</organism>
<comment type="similarity">
    <text evidence="2">Belongs to the importin beta family.</text>
</comment>
<dbReference type="InterPro" id="IPR001494">
    <property type="entry name" value="Importin-beta_N"/>
</dbReference>
<dbReference type="SUPFAM" id="SSF48371">
    <property type="entry name" value="ARM repeat"/>
    <property type="match status" value="1"/>
</dbReference>
<reference evidence="6" key="2">
    <citation type="submission" date="2025-09" db="UniProtKB">
        <authorList>
            <consortium name="Ensembl"/>
        </authorList>
    </citation>
    <scope>IDENTIFICATION</scope>
</reference>
<comment type="subcellular location">
    <subcellularLocation>
        <location evidence="1">Nucleus</location>
    </subcellularLocation>
</comment>
<keyword evidence="7" id="KW-1185">Reference proteome</keyword>
<dbReference type="GO" id="GO:0031267">
    <property type="term" value="F:small GTPase binding"/>
    <property type="evidence" value="ECO:0007669"/>
    <property type="project" value="InterPro"/>
</dbReference>
<dbReference type="PANTHER" id="PTHR10997">
    <property type="entry name" value="IMPORTIN-7, 8, 11"/>
    <property type="match status" value="1"/>
</dbReference>
<dbReference type="PANTHER" id="PTHR10997:SF7">
    <property type="entry name" value="IMPORTIN-11"/>
    <property type="match status" value="1"/>
</dbReference>
<dbReference type="InterPro" id="IPR058669">
    <property type="entry name" value="TPR_IPO7/11-like"/>
</dbReference>
<feature type="domain" description="Importin N-terminal" evidence="5">
    <location>
        <begin position="28"/>
        <end position="80"/>
    </location>
</feature>
<protein>
    <submittedName>
        <fullName evidence="6">Importin 11</fullName>
    </submittedName>
</protein>
<dbReference type="SMART" id="SM00913">
    <property type="entry name" value="IBN_N"/>
    <property type="match status" value="1"/>
</dbReference>
<evidence type="ECO:0000256" key="3">
    <source>
        <dbReference type="ARBA" id="ARBA00022448"/>
    </source>
</evidence>
<dbReference type="AlphaFoldDB" id="A0A9J7Z3C3"/>
<reference evidence="6" key="1">
    <citation type="submission" date="2025-08" db="UniProtKB">
        <authorList>
            <consortium name="Ensembl"/>
        </authorList>
    </citation>
    <scope>IDENTIFICATION</scope>
</reference>
<evidence type="ECO:0000313" key="6">
    <source>
        <dbReference type="Ensembl" id="ENSCCRP00000125418.1"/>
    </source>
</evidence>
<dbReference type="GO" id="GO:0005829">
    <property type="term" value="C:cytosol"/>
    <property type="evidence" value="ECO:0007669"/>
    <property type="project" value="TreeGrafter"/>
</dbReference>
<keyword evidence="3" id="KW-0813">Transport</keyword>
<proteinExistence type="inferred from homology"/>
<evidence type="ECO:0000259" key="5">
    <source>
        <dbReference type="SMART" id="SM00913"/>
    </source>
</evidence>
<dbReference type="Pfam" id="PF25758">
    <property type="entry name" value="TPR_IPO11"/>
    <property type="match status" value="1"/>
</dbReference>
<dbReference type="Ensembl" id="ENSCCRT00000168179.1">
    <property type="protein sequence ID" value="ENSCCRP00000125418.1"/>
    <property type="gene ID" value="ENSCCRG00000082183.1"/>
</dbReference>
<evidence type="ECO:0000256" key="1">
    <source>
        <dbReference type="ARBA" id="ARBA00004123"/>
    </source>
</evidence>